<evidence type="ECO:0000313" key="2">
    <source>
        <dbReference type="Proteomes" id="UP000265520"/>
    </source>
</evidence>
<protein>
    <submittedName>
        <fullName evidence="1">Uncharacterized protein</fullName>
    </submittedName>
</protein>
<evidence type="ECO:0000313" key="1">
    <source>
        <dbReference type="EMBL" id="MCI92335.1"/>
    </source>
</evidence>
<organism evidence="1 2">
    <name type="scientific">Trifolium medium</name>
    <dbReference type="NCBI Taxonomy" id="97028"/>
    <lineage>
        <taxon>Eukaryota</taxon>
        <taxon>Viridiplantae</taxon>
        <taxon>Streptophyta</taxon>
        <taxon>Embryophyta</taxon>
        <taxon>Tracheophyta</taxon>
        <taxon>Spermatophyta</taxon>
        <taxon>Magnoliopsida</taxon>
        <taxon>eudicotyledons</taxon>
        <taxon>Gunneridae</taxon>
        <taxon>Pentapetalae</taxon>
        <taxon>rosids</taxon>
        <taxon>fabids</taxon>
        <taxon>Fabales</taxon>
        <taxon>Fabaceae</taxon>
        <taxon>Papilionoideae</taxon>
        <taxon>50 kb inversion clade</taxon>
        <taxon>NPAAA clade</taxon>
        <taxon>Hologalegina</taxon>
        <taxon>IRL clade</taxon>
        <taxon>Trifolieae</taxon>
        <taxon>Trifolium</taxon>
    </lineage>
</organism>
<dbReference type="AlphaFoldDB" id="A0A392W0B0"/>
<sequence length="33" mass="3578">HGGDDTQPTLTLSFSSHAYEEQEAMDGAFKLHG</sequence>
<proteinExistence type="predicted"/>
<name>A0A392W0B0_9FABA</name>
<reference evidence="1 2" key="1">
    <citation type="journal article" date="2018" name="Front. Plant Sci.">
        <title>Red Clover (Trifolium pratense) and Zigzag Clover (T. medium) - A Picture of Genomic Similarities and Differences.</title>
        <authorList>
            <person name="Dluhosova J."/>
            <person name="Istvanek J."/>
            <person name="Nedelnik J."/>
            <person name="Repkova J."/>
        </authorList>
    </citation>
    <scope>NUCLEOTIDE SEQUENCE [LARGE SCALE GENOMIC DNA]</scope>
    <source>
        <strain evidence="2">cv. 10/8</strain>
        <tissue evidence="1">Leaf</tissue>
    </source>
</reference>
<dbReference type="EMBL" id="LXQA011297923">
    <property type="protein sequence ID" value="MCI92335.1"/>
    <property type="molecule type" value="Genomic_DNA"/>
</dbReference>
<dbReference type="Proteomes" id="UP000265520">
    <property type="component" value="Unassembled WGS sequence"/>
</dbReference>
<comment type="caution">
    <text evidence="1">The sequence shown here is derived from an EMBL/GenBank/DDBJ whole genome shotgun (WGS) entry which is preliminary data.</text>
</comment>
<accession>A0A392W0B0</accession>
<keyword evidence="2" id="KW-1185">Reference proteome</keyword>
<feature type="non-terminal residue" evidence="1">
    <location>
        <position position="1"/>
    </location>
</feature>